<gene>
    <name evidence="2" type="ORF">SAMN05216231_2803</name>
</gene>
<comment type="similarity">
    <text evidence="1">Belongs to the enoyl-CoA hydratase/isomerase family.</text>
</comment>
<evidence type="ECO:0000256" key="1">
    <source>
        <dbReference type="ARBA" id="ARBA00005254"/>
    </source>
</evidence>
<dbReference type="Gene3D" id="1.10.12.10">
    <property type="entry name" value="Lyase 2-enoyl-coa Hydratase, Chain A, domain 2"/>
    <property type="match status" value="1"/>
</dbReference>
<dbReference type="PANTHER" id="PTHR43459:SF1">
    <property type="entry name" value="EG:BACN32G11.4 PROTEIN"/>
    <property type="match status" value="1"/>
</dbReference>
<evidence type="ECO:0000313" key="2">
    <source>
        <dbReference type="EMBL" id="SDQ85861.1"/>
    </source>
</evidence>
<keyword evidence="3" id="KW-1185">Reference proteome</keyword>
<dbReference type="Gene3D" id="3.90.226.10">
    <property type="entry name" value="2-enoyl-CoA Hydratase, Chain A, domain 1"/>
    <property type="match status" value="1"/>
</dbReference>
<protein>
    <submittedName>
        <fullName evidence="2">Enoyl-CoA hydratase/carnithine racemase</fullName>
    </submittedName>
</protein>
<dbReference type="RefSeq" id="WP_092493585.1">
    <property type="nucleotide sequence ID" value="NZ_FNKD01000003.1"/>
</dbReference>
<dbReference type="Pfam" id="PF00378">
    <property type="entry name" value="ECH_1"/>
    <property type="match status" value="1"/>
</dbReference>
<reference evidence="2 3" key="1">
    <citation type="submission" date="2016-10" db="EMBL/GenBank/DDBJ databases">
        <authorList>
            <person name="de Groot N.N."/>
        </authorList>
    </citation>
    <scope>NUCLEOTIDE SEQUENCE [LARGE SCALE GENOMIC DNA]</scope>
    <source>
        <strain evidence="2 3">CGMCC 1.10449</strain>
    </source>
</reference>
<dbReference type="EMBL" id="FNKD01000003">
    <property type="protein sequence ID" value="SDQ85861.1"/>
    <property type="molecule type" value="Genomic_DNA"/>
</dbReference>
<dbReference type="PANTHER" id="PTHR43459">
    <property type="entry name" value="ENOYL-COA HYDRATASE"/>
    <property type="match status" value="1"/>
</dbReference>
<dbReference type="NCBIfam" id="NF005804">
    <property type="entry name" value="PRK07659.1"/>
    <property type="match status" value="1"/>
</dbReference>
<dbReference type="STRING" id="553311.SAMN05216231_2803"/>
<dbReference type="GO" id="GO:0003824">
    <property type="term" value="F:catalytic activity"/>
    <property type="evidence" value="ECO:0007669"/>
    <property type="project" value="UniProtKB-ARBA"/>
</dbReference>
<proteinExistence type="inferred from homology"/>
<dbReference type="AlphaFoldDB" id="A0A1H1EAN8"/>
<dbReference type="SUPFAM" id="SSF52096">
    <property type="entry name" value="ClpP/crotonase"/>
    <property type="match status" value="1"/>
</dbReference>
<dbReference type="Proteomes" id="UP000199444">
    <property type="component" value="Unassembled WGS sequence"/>
</dbReference>
<dbReference type="CDD" id="cd06558">
    <property type="entry name" value="crotonase-like"/>
    <property type="match status" value="1"/>
</dbReference>
<evidence type="ECO:0000313" key="3">
    <source>
        <dbReference type="Proteomes" id="UP000199444"/>
    </source>
</evidence>
<dbReference type="InterPro" id="IPR014748">
    <property type="entry name" value="Enoyl-CoA_hydra_C"/>
</dbReference>
<dbReference type="InterPro" id="IPR029045">
    <property type="entry name" value="ClpP/crotonase-like_dom_sf"/>
</dbReference>
<accession>A0A1H1EAN8</accession>
<name>A0A1H1EAN8_9BACI</name>
<dbReference type="InterPro" id="IPR001753">
    <property type="entry name" value="Enoyl-CoA_hydra/iso"/>
</dbReference>
<sequence length="256" mass="28782">MSTVLFESKNNISYITLNRTDRYNALNKDMLMELHDVLEQIEKNDDKIVILSGKGKAFCAGGDIGMMTEFADKNYYEHIMKTIEAIALKLYMMSKIVISAVQGSAVGLGLSLALTADYVVAQNESKLGMLFIGIGLAPDGGGHFLLRERIGTHKAKQFIWEKQQLTGSDAKEIGLVDVLTDKQAIDHATEIANQMLVAPIVAMLKTKIMYHQRNEKELTYYMEAERKSQWELRNTEDHQEGVSAFLNKRKPSFKGQ</sequence>
<organism evidence="2 3">
    <name type="scientific">Virgibacillus salinus</name>
    <dbReference type="NCBI Taxonomy" id="553311"/>
    <lineage>
        <taxon>Bacteria</taxon>
        <taxon>Bacillati</taxon>
        <taxon>Bacillota</taxon>
        <taxon>Bacilli</taxon>
        <taxon>Bacillales</taxon>
        <taxon>Bacillaceae</taxon>
        <taxon>Virgibacillus</taxon>
    </lineage>
</organism>